<feature type="domain" description="Chaplin" evidence="8">
    <location>
        <begin position="38"/>
        <end position="78"/>
    </location>
</feature>
<gene>
    <name evidence="9" type="ORF">FHU37_004730</name>
</gene>
<evidence type="ECO:0000259" key="8">
    <source>
        <dbReference type="PROSITE" id="PS51884"/>
    </source>
</evidence>
<proteinExistence type="predicted"/>
<evidence type="ECO:0000256" key="1">
    <source>
        <dbReference type="ARBA" id="ARBA00004191"/>
    </source>
</evidence>
<reference evidence="9 10" key="1">
    <citation type="submission" date="2020-07" db="EMBL/GenBank/DDBJ databases">
        <title>Sequencing the genomes of 1000 actinobacteria strains.</title>
        <authorList>
            <person name="Klenk H.-P."/>
        </authorList>
    </citation>
    <scope>NUCLEOTIDE SEQUENCE [LARGE SCALE GENOMIC DNA]</scope>
    <source>
        <strain evidence="9 10">DSM 42178</strain>
    </source>
</reference>
<evidence type="ECO:0000256" key="6">
    <source>
        <dbReference type="ARBA" id="ARBA00023087"/>
    </source>
</evidence>
<dbReference type="RefSeq" id="WP_179816664.1">
    <property type="nucleotide sequence ID" value="NZ_JACBZD010000002.1"/>
</dbReference>
<dbReference type="Pfam" id="PF03777">
    <property type="entry name" value="ChpA-C"/>
    <property type="match status" value="1"/>
</dbReference>
<dbReference type="InterPro" id="IPR005528">
    <property type="entry name" value="ChpA-H"/>
</dbReference>
<evidence type="ECO:0000256" key="4">
    <source>
        <dbReference type="ARBA" id="ARBA00022729"/>
    </source>
</evidence>
<keyword evidence="5" id="KW-0130">Cell adhesion</keyword>
<evidence type="ECO:0000256" key="3">
    <source>
        <dbReference type="ARBA" id="ARBA00022525"/>
    </source>
</evidence>
<sequence>MLRTTKAAVVAVLTASALALGGGTAVAESDGEATAIGSPGVLSGNAISVPIHIPVNACGNSLNLIGLLNPTSGNTCVNSETEVDKGGPRGH</sequence>
<protein>
    <recommendedName>
        <fullName evidence="8">Chaplin domain-containing protein</fullName>
    </recommendedName>
</protein>
<name>A0A853AAQ3_9ACTN</name>
<dbReference type="EMBL" id="JACBZD010000002">
    <property type="protein sequence ID" value="NYI07701.1"/>
    <property type="molecule type" value="Genomic_DNA"/>
</dbReference>
<dbReference type="Proteomes" id="UP000567795">
    <property type="component" value="Unassembled WGS sequence"/>
</dbReference>
<dbReference type="PROSITE" id="PS51884">
    <property type="entry name" value="CHAPLIN"/>
    <property type="match status" value="1"/>
</dbReference>
<comment type="caution">
    <text evidence="9">The sequence shown here is derived from an EMBL/GenBank/DDBJ whole genome shotgun (WGS) entry which is preliminary data.</text>
</comment>
<feature type="signal peptide" evidence="7">
    <location>
        <begin position="1"/>
        <end position="27"/>
    </location>
</feature>
<keyword evidence="10" id="KW-1185">Reference proteome</keyword>
<evidence type="ECO:0000256" key="2">
    <source>
        <dbReference type="ARBA" id="ARBA00022512"/>
    </source>
</evidence>
<evidence type="ECO:0000313" key="9">
    <source>
        <dbReference type="EMBL" id="NYI07701.1"/>
    </source>
</evidence>
<keyword evidence="3" id="KW-0964">Secreted</keyword>
<feature type="chain" id="PRO_5032905116" description="Chaplin domain-containing protein" evidence="7">
    <location>
        <begin position="28"/>
        <end position="91"/>
    </location>
</feature>
<dbReference type="AlphaFoldDB" id="A0A853AAQ3"/>
<evidence type="ECO:0000256" key="7">
    <source>
        <dbReference type="SAM" id="SignalP"/>
    </source>
</evidence>
<dbReference type="GO" id="GO:0007155">
    <property type="term" value="P:cell adhesion"/>
    <property type="evidence" value="ECO:0007669"/>
    <property type="project" value="UniProtKB-KW"/>
</dbReference>
<accession>A0A853AAQ3</accession>
<evidence type="ECO:0000256" key="5">
    <source>
        <dbReference type="ARBA" id="ARBA00022889"/>
    </source>
</evidence>
<keyword evidence="6" id="KW-0034">Amyloid</keyword>
<organism evidence="9 10">
    <name type="scientific">Allostreptomyces psammosilenae</name>
    <dbReference type="NCBI Taxonomy" id="1892865"/>
    <lineage>
        <taxon>Bacteria</taxon>
        <taxon>Bacillati</taxon>
        <taxon>Actinomycetota</taxon>
        <taxon>Actinomycetes</taxon>
        <taxon>Kitasatosporales</taxon>
        <taxon>Streptomycetaceae</taxon>
        <taxon>Allostreptomyces</taxon>
    </lineage>
</organism>
<comment type="subcellular location">
    <subcellularLocation>
        <location evidence="1">Secreted</location>
        <location evidence="1">Cell wall</location>
    </subcellularLocation>
</comment>
<evidence type="ECO:0000313" key="10">
    <source>
        <dbReference type="Proteomes" id="UP000567795"/>
    </source>
</evidence>
<keyword evidence="2" id="KW-0134">Cell wall</keyword>
<keyword evidence="4 7" id="KW-0732">Signal</keyword>